<evidence type="ECO:0000313" key="4">
    <source>
        <dbReference type="Proteomes" id="UP000055019"/>
    </source>
</evidence>
<dbReference type="PANTHER" id="PTHR30466">
    <property type="entry name" value="FLAVIN REDUCTASE"/>
    <property type="match status" value="1"/>
</dbReference>
<protein>
    <submittedName>
        <fullName evidence="3">4-hydroxyphenylacetate 3-monooxygenase reductase subunit</fullName>
    </submittedName>
</protein>
<organism evidence="3 4">
    <name type="scientific">Caballeronia arvi</name>
    <dbReference type="NCBI Taxonomy" id="1777135"/>
    <lineage>
        <taxon>Bacteria</taxon>
        <taxon>Pseudomonadati</taxon>
        <taxon>Pseudomonadota</taxon>
        <taxon>Betaproteobacteria</taxon>
        <taxon>Burkholderiales</taxon>
        <taxon>Burkholderiaceae</taxon>
        <taxon>Caballeronia</taxon>
    </lineage>
</organism>
<dbReference type="InterPro" id="IPR012349">
    <property type="entry name" value="Split_barrel_FMN-bd"/>
</dbReference>
<dbReference type="Pfam" id="PF01613">
    <property type="entry name" value="Flavin_Reduct"/>
    <property type="match status" value="1"/>
</dbReference>
<dbReference type="OrthoDB" id="8525727at2"/>
<dbReference type="InterPro" id="IPR002563">
    <property type="entry name" value="Flavin_Rdtase-like_dom"/>
</dbReference>
<dbReference type="AlphaFoldDB" id="A0A158L3B1"/>
<dbReference type="GO" id="GO:0010181">
    <property type="term" value="F:FMN binding"/>
    <property type="evidence" value="ECO:0007669"/>
    <property type="project" value="InterPro"/>
</dbReference>
<evidence type="ECO:0000313" key="3">
    <source>
        <dbReference type="EMBL" id="SAL87864.1"/>
    </source>
</evidence>
<name>A0A158L3B1_9BURK</name>
<dbReference type="GO" id="GO:0042602">
    <property type="term" value="F:riboflavin reductase (NADPH) activity"/>
    <property type="evidence" value="ECO:0007669"/>
    <property type="project" value="TreeGrafter"/>
</dbReference>
<dbReference type="GO" id="GO:0004497">
    <property type="term" value="F:monooxygenase activity"/>
    <property type="evidence" value="ECO:0007669"/>
    <property type="project" value="UniProtKB-KW"/>
</dbReference>
<keyword evidence="1" id="KW-0560">Oxidoreductase</keyword>
<feature type="domain" description="Flavin reductase like" evidence="2">
    <location>
        <begin position="14"/>
        <end position="161"/>
    </location>
</feature>
<sequence>MTTLLCSTAFREAMSLLSAAVNVITTDGPHGRYGMTASAVCSVTDTPPTLLICVNQKSLTHQALISNGKACVNVLPADHEELARRFAGMGGVNLHDRFSGQTWQEGPGGQPMLEDALASLEGVVRERREVGSHSVIFLEVHAVRQRSDGDALTYFGRSFHRLERTARSA</sequence>
<dbReference type="SMART" id="SM00903">
    <property type="entry name" value="Flavin_Reduct"/>
    <property type="match status" value="1"/>
</dbReference>
<accession>A0A158L3B1</accession>
<reference evidence="3" key="1">
    <citation type="submission" date="2016-01" db="EMBL/GenBank/DDBJ databases">
        <authorList>
            <person name="Peeters C."/>
        </authorList>
    </citation>
    <scope>NUCLEOTIDE SEQUENCE [LARGE SCALE GENOMIC DNA]</scope>
    <source>
        <strain evidence="3">LMG 29317</strain>
    </source>
</reference>
<evidence type="ECO:0000259" key="2">
    <source>
        <dbReference type="SMART" id="SM00903"/>
    </source>
</evidence>
<dbReference type="Proteomes" id="UP000055019">
    <property type="component" value="Unassembled WGS sequence"/>
</dbReference>
<dbReference type="PANTHER" id="PTHR30466:SF1">
    <property type="entry name" value="FMN REDUCTASE (NADH) RUTF"/>
    <property type="match status" value="1"/>
</dbReference>
<keyword evidence="4" id="KW-1185">Reference proteome</keyword>
<comment type="caution">
    <text evidence="3">The sequence shown here is derived from an EMBL/GenBank/DDBJ whole genome shotgun (WGS) entry which is preliminary data.</text>
</comment>
<dbReference type="InterPro" id="IPR050268">
    <property type="entry name" value="NADH-dep_flavin_reductase"/>
</dbReference>
<dbReference type="SUPFAM" id="SSF50475">
    <property type="entry name" value="FMN-binding split barrel"/>
    <property type="match status" value="1"/>
</dbReference>
<evidence type="ECO:0000256" key="1">
    <source>
        <dbReference type="ARBA" id="ARBA00023002"/>
    </source>
</evidence>
<proteinExistence type="predicted"/>
<dbReference type="Gene3D" id="2.30.110.10">
    <property type="entry name" value="Electron Transport, Fmn-binding Protein, Chain A"/>
    <property type="match status" value="1"/>
</dbReference>
<gene>
    <name evidence="3" type="ORF">AWB74_08297</name>
</gene>
<dbReference type="EMBL" id="FCOM02000104">
    <property type="protein sequence ID" value="SAL87864.1"/>
    <property type="molecule type" value="Genomic_DNA"/>
</dbReference>
<dbReference type="GO" id="GO:0006208">
    <property type="term" value="P:pyrimidine nucleobase catabolic process"/>
    <property type="evidence" value="ECO:0007669"/>
    <property type="project" value="TreeGrafter"/>
</dbReference>
<dbReference type="RefSeq" id="WP_096032046.1">
    <property type="nucleotide sequence ID" value="NZ_FCOM02000104.1"/>
</dbReference>